<comment type="caution">
    <text evidence="1">The sequence shown here is derived from an EMBL/GenBank/DDBJ whole genome shotgun (WGS) entry which is preliminary data.</text>
</comment>
<name>A0A4R1XZ03_ACICA</name>
<accession>A0A4R1XZ03</accession>
<dbReference type="Proteomes" id="UP000294963">
    <property type="component" value="Unassembled WGS sequence"/>
</dbReference>
<sequence length="84" mass="9204">MKDKEVSKKLCAAITQHLGNKVRGTDGGWKSEGSGQHSRLGYVRNGGIILELFFISNPVELAAWDAKKWLIAKSVAQVLIDHVS</sequence>
<reference evidence="1 2" key="1">
    <citation type="submission" date="2019-03" db="EMBL/GenBank/DDBJ databases">
        <title>Genomic analyses of the natural microbiome of Caenorhabditis elegans.</title>
        <authorList>
            <person name="Samuel B."/>
        </authorList>
    </citation>
    <scope>NUCLEOTIDE SEQUENCE [LARGE SCALE GENOMIC DNA]</scope>
    <source>
        <strain evidence="1 2">JUb89</strain>
    </source>
</reference>
<dbReference type="EMBL" id="SLVJ01000005">
    <property type="protein sequence ID" value="TCM68441.1"/>
    <property type="molecule type" value="Genomic_DNA"/>
</dbReference>
<proteinExistence type="predicted"/>
<gene>
    <name evidence="1" type="ORF">EC844_105145</name>
</gene>
<evidence type="ECO:0000313" key="2">
    <source>
        <dbReference type="Proteomes" id="UP000294963"/>
    </source>
</evidence>
<evidence type="ECO:0008006" key="3">
    <source>
        <dbReference type="Google" id="ProtNLM"/>
    </source>
</evidence>
<dbReference type="Gene3D" id="3.40.630.40">
    <property type="entry name" value="Zn-dependent exopeptidases"/>
    <property type="match status" value="1"/>
</dbReference>
<protein>
    <recommendedName>
        <fullName evidence="3">N-acetylmuramoyl-L-alanine amidase</fullName>
    </recommendedName>
</protein>
<organism evidence="1 2">
    <name type="scientific">Acinetobacter calcoaceticus</name>
    <dbReference type="NCBI Taxonomy" id="471"/>
    <lineage>
        <taxon>Bacteria</taxon>
        <taxon>Pseudomonadati</taxon>
        <taxon>Pseudomonadota</taxon>
        <taxon>Gammaproteobacteria</taxon>
        <taxon>Moraxellales</taxon>
        <taxon>Moraxellaceae</taxon>
        <taxon>Acinetobacter</taxon>
        <taxon>Acinetobacter calcoaceticus/baumannii complex</taxon>
    </lineage>
</organism>
<evidence type="ECO:0000313" key="1">
    <source>
        <dbReference type="EMBL" id="TCM68441.1"/>
    </source>
</evidence>
<dbReference type="AlphaFoldDB" id="A0A4R1XZ03"/>
<keyword evidence="2" id="KW-1185">Reference proteome</keyword>